<gene>
    <name evidence="3" type="ORF">BDLFYP24_01272</name>
    <name evidence="2" type="ORF">GBB04_03460</name>
</gene>
<protein>
    <submittedName>
        <fullName evidence="2">Transcriptional regulator</fullName>
    </submittedName>
</protein>
<feature type="region of interest" description="Disordered" evidence="1">
    <location>
        <begin position="365"/>
        <end position="399"/>
    </location>
</feature>
<dbReference type="AlphaFoldDB" id="A0A6N2S1G1"/>
<accession>A0A6N2S1G1</accession>
<evidence type="ECO:0000256" key="1">
    <source>
        <dbReference type="SAM" id="MobiDB-lite"/>
    </source>
</evidence>
<dbReference type="InterPro" id="IPR010982">
    <property type="entry name" value="Lambda_DNA-bd_dom_sf"/>
</dbReference>
<dbReference type="EMBL" id="CACRSP010000003">
    <property type="protein sequence ID" value="VYS86916.1"/>
    <property type="molecule type" value="Genomic_DNA"/>
</dbReference>
<dbReference type="GO" id="GO:0003677">
    <property type="term" value="F:DNA binding"/>
    <property type="evidence" value="ECO:0007669"/>
    <property type="project" value="InterPro"/>
</dbReference>
<dbReference type="RefSeq" id="WP_034519720.1">
    <property type="nucleotide sequence ID" value="NZ_CACRSP010000003.1"/>
</dbReference>
<dbReference type="EMBL" id="WDPD01000002">
    <property type="protein sequence ID" value="KAB7462045.1"/>
    <property type="molecule type" value="Genomic_DNA"/>
</dbReference>
<organism evidence="3">
    <name type="scientific">Bifidobacterium dentium</name>
    <dbReference type="NCBI Taxonomy" id="1689"/>
    <lineage>
        <taxon>Bacteria</taxon>
        <taxon>Bacillati</taxon>
        <taxon>Actinomycetota</taxon>
        <taxon>Actinomycetes</taxon>
        <taxon>Bifidobacteriales</taxon>
        <taxon>Bifidobacteriaceae</taxon>
        <taxon>Bifidobacterium</taxon>
    </lineage>
</organism>
<proteinExistence type="predicted"/>
<reference evidence="3" key="2">
    <citation type="submission" date="2019-11" db="EMBL/GenBank/DDBJ databases">
        <authorList>
            <person name="Feng L."/>
        </authorList>
    </citation>
    <scope>NUCLEOTIDE SEQUENCE</scope>
    <source>
        <strain evidence="3">BdentiumLFYP24</strain>
    </source>
</reference>
<evidence type="ECO:0000313" key="3">
    <source>
        <dbReference type="EMBL" id="VYS86916.1"/>
    </source>
</evidence>
<feature type="compositionally biased region" description="Low complexity" evidence="1">
    <location>
        <begin position="376"/>
        <end position="387"/>
    </location>
</feature>
<reference evidence="2 4" key="1">
    <citation type="journal article" date="2019" name="Nat. Med.">
        <title>A library of human gut bacterial isolates paired with longitudinal multiomics data enables mechanistic microbiome research.</title>
        <authorList>
            <person name="Poyet M."/>
            <person name="Groussin M."/>
            <person name="Gibbons S.M."/>
            <person name="Avila-Pacheco J."/>
            <person name="Jiang X."/>
            <person name="Kearney S.M."/>
            <person name="Perrotta A.R."/>
            <person name="Berdy B."/>
            <person name="Zhao S."/>
            <person name="Lieberman T.D."/>
            <person name="Swanson P.K."/>
            <person name="Smith M."/>
            <person name="Roesemann S."/>
            <person name="Alexander J.E."/>
            <person name="Rich S.A."/>
            <person name="Livny J."/>
            <person name="Vlamakis H."/>
            <person name="Clish C."/>
            <person name="Bullock K."/>
            <person name="Deik A."/>
            <person name="Scott J."/>
            <person name="Pierce K.A."/>
            <person name="Xavier R.J."/>
            <person name="Alm E.J."/>
        </authorList>
    </citation>
    <scope>NUCLEOTIDE SEQUENCE [LARGE SCALE GENOMIC DNA]</scope>
    <source>
        <strain evidence="2 4">BIOML-A2</strain>
    </source>
</reference>
<dbReference type="SUPFAM" id="SSF47413">
    <property type="entry name" value="lambda repressor-like DNA-binding domains"/>
    <property type="match status" value="1"/>
</dbReference>
<sequence length="399" mass="43986">MDTLIDLNRLRADLDAKRQAFGVSWNTFAGFAGVSPAMFSRLNAGATITLDTFARFCATCGLDPADYMPGLDAEDISDVIDVAKNRSMTATRPKEPDMDGRLEYHGIRFTLDDLRGNMRAKYRNERPRFYYDMPDGTPLGYVMTLPDGGYIARLEDTQAWYAGPYDSESDAFENLFRLIARYHSVDDPPAHARGIEGPFDERKEASRLCETQAAATGESLGWYAWPARDAVRQTMDLADMLERRYADNPHVTISMNDTGNPVGTTDPARVEVLIDIDNGTVFTAGVDMDPNGRTHQSLMRLDGGETTKAEPLDDMRLDEKETVDLIDVRIYEAGLQGRDPWEGDPWADNLSRSLEPVASDAIQTSGVDPWAGIGSGTLPLPDPIDGPGLDRSDGPGLDM</sequence>
<evidence type="ECO:0000313" key="4">
    <source>
        <dbReference type="Proteomes" id="UP000429211"/>
    </source>
</evidence>
<evidence type="ECO:0000313" key="2">
    <source>
        <dbReference type="EMBL" id="KAB7462045.1"/>
    </source>
</evidence>
<name>A0A6N2S1G1_9BIFI</name>
<dbReference type="Proteomes" id="UP000429211">
    <property type="component" value="Unassembled WGS sequence"/>
</dbReference>